<reference evidence="4 5" key="1">
    <citation type="journal article" date="2016" name="Mol. Biol. Evol.">
        <title>Comparative Genomics of Early-Diverging Mushroom-Forming Fungi Provides Insights into the Origins of Lignocellulose Decay Capabilities.</title>
        <authorList>
            <person name="Nagy L.G."/>
            <person name="Riley R."/>
            <person name="Tritt A."/>
            <person name="Adam C."/>
            <person name="Daum C."/>
            <person name="Floudas D."/>
            <person name="Sun H."/>
            <person name="Yadav J.S."/>
            <person name="Pangilinan J."/>
            <person name="Larsson K.H."/>
            <person name="Matsuura K."/>
            <person name="Barry K."/>
            <person name="Labutti K."/>
            <person name="Kuo R."/>
            <person name="Ohm R.A."/>
            <person name="Bhattacharya S.S."/>
            <person name="Shirouzu T."/>
            <person name="Yoshinaga Y."/>
            <person name="Martin F.M."/>
            <person name="Grigoriev I.V."/>
            <person name="Hibbett D.S."/>
        </authorList>
    </citation>
    <scope>NUCLEOTIDE SEQUENCE [LARGE SCALE GENOMIC DNA]</scope>
    <source>
        <strain evidence="4 5">HHB10207 ss-3</strain>
    </source>
</reference>
<name>A0A165XA52_9AGAM</name>
<keyword evidence="5" id="KW-1185">Reference proteome</keyword>
<evidence type="ECO:0008006" key="6">
    <source>
        <dbReference type="Google" id="ProtNLM"/>
    </source>
</evidence>
<dbReference type="GO" id="GO:0031981">
    <property type="term" value="C:nuclear lumen"/>
    <property type="evidence" value="ECO:0007669"/>
    <property type="project" value="UniProtKB-ARBA"/>
</dbReference>
<evidence type="ECO:0000256" key="3">
    <source>
        <dbReference type="ARBA" id="ARBA00023242"/>
    </source>
</evidence>
<dbReference type="GO" id="GO:0006260">
    <property type="term" value="P:DNA replication"/>
    <property type="evidence" value="ECO:0007669"/>
    <property type="project" value="InterPro"/>
</dbReference>
<evidence type="ECO:0000256" key="2">
    <source>
        <dbReference type="ARBA" id="ARBA00009761"/>
    </source>
</evidence>
<accession>A0A165XA52</accession>
<dbReference type="Proteomes" id="UP000076798">
    <property type="component" value="Unassembled WGS sequence"/>
</dbReference>
<evidence type="ECO:0000313" key="5">
    <source>
        <dbReference type="Proteomes" id="UP000076798"/>
    </source>
</evidence>
<dbReference type="InterPro" id="IPR012340">
    <property type="entry name" value="NA-bd_OB-fold"/>
</dbReference>
<dbReference type="GO" id="GO:0006310">
    <property type="term" value="P:DNA recombination"/>
    <property type="evidence" value="ECO:0007669"/>
    <property type="project" value="InterPro"/>
</dbReference>
<protein>
    <recommendedName>
        <fullName evidence="6">Replication factor A protein 3</fullName>
    </recommendedName>
</protein>
<proteinExistence type="inferred from homology"/>
<evidence type="ECO:0000313" key="4">
    <source>
        <dbReference type="EMBL" id="KZT31988.1"/>
    </source>
</evidence>
<organism evidence="4 5">
    <name type="scientific">Sistotremastrum suecicum HHB10207 ss-3</name>
    <dbReference type="NCBI Taxonomy" id="1314776"/>
    <lineage>
        <taxon>Eukaryota</taxon>
        <taxon>Fungi</taxon>
        <taxon>Dikarya</taxon>
        <taxon>Basidiomycota</taxon>
        <taxon>Agaricomycotina</taxon>
        <taxon>Agaricomycetes</taxon>
        <taxon>Sistotremastrales</taxon>
        <taxon>Sistotremastraceae</taxon>
        <taxon>Sistotremastrum</taxon>
    </lineage>
</organism>
<sequence>MDEEHTDTRITGDMLERYLDKRVRLVVKVVEVRPQSAVVCTSDGHHIDVALAEDVKLTSKIVEINGIAKGPRFVRMTSVYQMGDDEDLLVIADATVRLMHKETFSSMFGREYGPQSK</sequence>
<dbReference type="Pfam" id="PF08661">
    <property type="entry name" value="Rep_fac-A_3"/>
    <property type="match status" value="1"/>
</dbReference>
<dbReference type="GO" id="GO:0006281">
    <property type="term" value="P:DNA repair"/>
    <property type="evidence" value="ECO:0007669"/>
    <property type="project" value="InterPro"/>
</dbReference>
<comment type="similarity">
    <text evidence="2">Belongs to the replication factor A protein 3 family.</text>
</comment>
<dbReference type="InterPro" id="IPR013970">
    <property type="entry name" value="Rfa2"/>
</dbReference>
<dbReference type="EMBL" id="KV428411">
    <property type="protein sequence ID" value="KZT31988.1"/>
    <property type="molecule type" value="Genomic_DNA"/>
</dbReference>
<keyword evidence="3" id="KW-0539">Nucleus</keyword>
<evidence type="ECO:0000256" key="1">
    <source>
        <dbReference type="ARBA" id="ARBA00004123"/>
    </source>
</evidence>
<dbReference type="GO" id="GO:0003677">
    <property type="term" value="F:DNA binding"/>
    <property type="evidence" value="ECO:0007669"/>
    <property type="project" value="InterPro"/>
</dbReference>
<dbReference type="SUPFAM" id="SSF50249">
    <property type="entry name" value="Nucleic acid-binding proteins"/>
    <property type="match status" value="1"/>
</dbReference>
<dbReference type="Gene3D" id="2.40.50.140">
    <property type="entry name" value="Nucleic acid-binding proteins"/>
    <property type="match status" value="1"/>
</dbReference>
<comment type="subcellular location">
    <subcellularLocation>
        <location evidence="1">Nucleus</location>
    </subcellularLocation>
</comment>
<gene>
    <name evidence="4" type="ORF">SISSUDRAFT_1067286</name>
</gene>
<dbReference type="AlphaFoldDB" id="A0A165XA52"/>